<organism evidence="3">
    <name type="scientific">marine metagenome</name>
    <dbReference type="NCBI Taxonomy" id="408172"/>
    <lineage>
        <taxon>unclassified sequences</taxon>
        <taxon>metagenomes</taxon>
        <taxon>ecological metagenomes</taxon>
    </lineage>
</organism>
<dbReference type="Gene3D" id="3.40.50.880">
    <property type="match status" value="1"/>
</dbReference>
<evidence type="ECO:0000256" key="1">
    <source>
        <dbReference type="ARBA" id="ARBA00008542"/>
    </source>
</evidence>
<feature type="domain" description="DJ-1/PfpI" evidence="2">
    <location>
        <begin position="5"/>
        <end position="109"/>
    </location>
</feature>
<dbReference type="Pfam" id="PF01965">
    <property type="entry name" value="DJ-1_PfpI"/>
    <property type="match status" value="1"/>
</dbReference>
<reference evidence="3" key="1">
    <citation type="submission" date="2018-05" db="EMBL/GenBank/DDBJ databases">
        <authorList>
            <person name="Lanie J.A."/>
            <person name="Ng W.-L."/>
            <person name="Kazmierczak K.M."/>
            <person name="Andrzejewski T.M."/>
            <person name="Davidsen T.M."/>
            <person name="Wayne K.J."/>
            <person name="Tettelin H."/>
            <person name="Glass J.I."/>
            <person name="Rusch D."/>
            <person name="Podicherti R."/>
            <person name="Tsui H.-C.T."/>
            <person name="Winkler M.E."/>
        </authorList>
    </citation>
    <scope>NUCLEOTIDE SEQUENCE</scope>
</reference>
<comment type="similarity">
    <text evidence="1">Belongs to the peptidase C56 family.</text>
</comment>
<sequence length="117" mass="12851">KDLTDGHVDEYDFLVIPGGVKALEKLRQQQNVLDFITAYNNSGKTIACICHGAQMLISAKVLNGRNASGYYSIKDDIENAGATYVDAPAVVDKNLVSCPHYDHMGKWLKTALDIYDS</sequence>
<evidence type="ECO:0000259" key="2">
    <source>
        <dbReference type="Pfam" id="PF01965"/>
    </source>
</evidence>
<dbReference type="PANTHER" id="PTHR42733:SF2">
    <property type="entry name" value="DJ-1_THIJ_PFPI FAMILY PROTEIN"/>
    <property type="match status" value="1"/>
</dbReference>
<protein>
    <recommendedName>
        <fullName evidence="2">DJ-1/PfpI domain-containing protein</fullName>
    </recommendedName>
</protein>
<dbReference type="EMBL" id="UINC01036223">
    <property type="protein sequence ID" value="SVB29859.1"/>
    <property type="molecule type" value="Genomic_DNA"/>
</dbReference>
<dbReference type="InterPro" id="IPR006286">
    <property type="entry name" value="C56_PfpI-like"/>
</dbReference>
<evidence type="ECO:0000313" key="3">
    <source>
        <dbReference type="EMBL" id="SVB29859.1"/>
    </source>
</evidence>
<dbReference type="InterPro" id="IPR029062">
    <property type="entry name" value="Class_I_gatase-like"/>
</dbReference>
<gene>
    <name evidence="3" type="ORF">METZ01_LOCUS182713</name>
</gene>
<dbReference type="InterPro" id="IPR002818">
    <property type="entry name" value="DJ-1/PfpI"/>
</dbReference>
<name>A0A382CVF8_9ZZZZ</name>
<feature type="non-terminal residue" evidence="3">
    <location>
        <position position="1"/>
    </location>
</feature>
<dbReference type="AlphaFoldDB" id="A0A382CVF8"/>
<dbReference type="SUPFAM" id="SSF52317">
    <property type="entry name" value="Class I glutamine amidotransferase-like"/>
    <property type="match status" value="1"/>
</dbReference>
<dbReference type="PANTHER" id="PTHR42733">
    <property type="entry name" value="DJ-1 PROTEIN"/>
    <property type="match status" value="1"/>
</dbReference>
<accession>A0A382CVF8</accession>
<proteinExistence type="inferred from homology"/>